<feature type="compositionally biased region" description="Low complexity" evidence="1">
    <location>
        <begin position="248"/>
        <end position="269"/>
    </location>
</feature>
<evidence type="ECO:0000313" key="3">
    <source>
        <dbReference type="Proteomes" id="UP001281003"/>
    </source>
</evidence>
<keyword evidence="3" id="KW-1185">Reference proteome</keyword>
<comment type="caution">
    <text evidence="2">The sequence shown here is derived from an EMBL/GenBank/DDBJ whole genome shotgun (WGS) entry which is preliminary data.</text>
</comment>
<feature type="region of interest" description="Disordered" evidence="1">
    <location>
        <begin position="227"/>
        <end position="272"/>
    </location>
</feature>
<organism evidence="2 3">
    <name type="scientific">Sordaria brevicollis</name>
    <dbReference type="NCBI Taxonomy" id="83679"/>
    <lineage>
        <taxon>Eukaryota</taxon>
        <taxon>Fungi</taxon>
        <taxon>Dikarya</taxon>
        <taxon>Ascomycota</taxon>
        <taxon>Pezizomycotina</taxon>
        <taxon>Sordariomycetes</taxon>
        <taxon>Sordariomycetidae</taxon>
        <taxon>Sordariales</taxon>
        <taxon>Sordariaceae</taxon>
        <taxon>Sordaria</taxon>
    </lineage>
</organism>
<evidence type="ECO:0000256" key="1">
    <source>
        <dbReference type="SAM" id="MobiDB-lite"/>
    </source>
</evidence>
<feature type="region of interest" description="Disordered" evidence="1">
    <location>
        <begin position="335"/>
        <end position="418"/>
    </location>
</feature>
<dbReference type="Proteomes" id="UP001281003">
    <property type="component" value="Unassembled WGS sequence"/>
</dbReference>
<reference evidence="2" key="1">
    <citation type="journal article" date="2023" name="Mol. Phylogenet. Evol.">
        <title>Genome-scale phylogeny and comparative genomics of the fungal order Sordariales.</title>
        <authorList>
            <person name="Hensen N."/>
            <person name="Bonometti L."/>
            <person name="Westerberg I."/>
            <person name="Brannstrom I.O."/>
            <person name="Guillou S."/>
            <person name="Cros-Aarteil S."/>
            <person name="Calhoun S."/>
            <person name="Haridas S."/>
            <person name="Kuo A."/>
            <person name="Mondo S."/>
            <person name="Pangilinan J."/>
            <person name="Riley R."/>
            <person name="LaButti K."/>
            <person name="Andreopoulos B."/>
            <person name="Lipzen A."/>
            <person name="Chen C."/>
            <person name="Yan M."/>
            <person name="Daum C."/>
            <person name="Ng V."/>
            <person name="Clum A."/>
            <person name="Steindorff A."/>
            <person name="Ohm R.A."/>
            <person name="Martin F."/>
            <person name="Silar P."/>
            <person name="Natvig D.O."/>
            <person name="Lalanne C."/>
            <person name="Gautier V."/>
            <person name="Ament-Velasquez S.L."/>
            <person name="Kruys A."/>
            <person name="Hutchinson M.I."/>
            <person name="Powell A.J."/>
            <person name="Barry K."/>
            <person name="Miller A.N."/>
            <person name="Grigoriev I.V."/>
            <person name="Debuchy R."/>
            <person name="Gladieux P."/>
            <person name="Hiltunen Thoren M."/>
            <person name="Johannesson H."/>
        </authorList>
    </citation>
    <scope>NUCLEOTIDE SEQUENCE</scope>
    <source>
        <strain evidence="2">FGSC 1904</strain>
    </source>
</reference>
<evidence type="ECO:0000313" key="2">
    <source>
        <dbReference type="EMBL" id="KAK3399674.1"/>
    </source>
</evidence>
<name>A0AAE0PGZ2_SORBR</name>
<accession>A0AAE0PGZ2</accession>
<reference evidence="2" key="2">
    <citation type="submission" date="2023-07" db="EMBL/GenBank/DDBJ databases">
        <authorList>
            <consortium name="Lawrence Berkeley National Laboratory"/>
            <person name="Haridas S."/>
            <person name="Hensen N."/>
            <person name="Bonometti L."/>
            <person name="Westerberg I."/>
            <person name="Brannstrom I.O."/>
            <person name="Guillou S."/>
            <person name="Cros-Aarteil S."/>
            <person name="Calhoun S."/>
            <person name="Kuo A."/>
            <person name="Mondo S."/>
            <person name="Pangilinan J."/>
            <person name="Riley R."/>
            <person name="LaButti K."/>
            <person name="Andreopoulos B."/>
            <person name="Lipzen A."/>
            <person name="Chen C."/>
            <person name="Yanf M."/>
            <person name="Daum C."/>
            <person name="Ng V."/>
            <person name="Clum A."/>
            <person name="Steindorff A."/>
            <person name="Ohm R."/>
            <person name="Martin F."/>
            <person name="Silar P."/>
            <person name="Natvig D."/>
            <person name="Lalanne C."/>
            <person name="Gautier V."/>
            <person name="Ament-velasquez S.L."/>
            <person name="Kruys A."/>
            <person name="Hutchinson M.I."/>
            <person name="Powell A.J."/>
            <person name="Barry K."/>
            <person name="Miller A.N."/>
            <person name="Grigoriev I.V."/>
            <person name="Debuchy R."/>
            <person name="Gladieux P."/>
            <person name="Thoren M.H."/>
            <person name="Johannesson H."/>
        </authorList>
    </citation>
    <scope>NUCLEOTIDE SEQUENCE</scope>
    <source>
        <strain evidence="2">FGSC 1904</strain>
    </source>
</reference>
<dbReference type="EMBL" id="JAUTDP010000004">
    <property type="protein sequence ID" value="KAK3399674.1"/>
    <property type="molecule type" value="Genomic_DNA"/>
</dbReference>
<gene>
    <name evidence="2" type="ORF">B0T20DRAFT_391237</name>
</gene>
<feature type="compositionally biased region" description="Polar residues" evidence="1">
    <location>
        <begin position="339"/>
        <end position="370"/>
    </location>
</feature>
<protein>
    <submittedName>
        <fullName evidence="2">Uncharacterized protein</fullName>
    </submittedName>
</protein>
<sequence length="418" mass="45794">MEQNDNSAPMKRFITSAAQFHRLQEEARAAALLSANSARCADFPANDNNALIALVDEALDAINNIHGVLDNVGDNPNENSDIRAIRNMARDRQEQLVWAALFKCRDIQLGIRNPDVYAPEFPNFMSRWKAFVSFLRSSKAGAADLFAPSYMDRYVSNPVKELDVRLPLPMPRLCAGKQLKPYNIDIKAARDNGRIVTQNEHGAEIRDATGALIKTLVRPQKRDLNEFLDEDLPAQVKRPKKGPNTRPSAGTSAGSPAASGMSAATTGTGEHVSQAMTVNPLPVVQEEEEMPDTPQPSSSRAPIYTGLLNVTSSQPIADPSTTQHTILPFEADQQDHHVPNSTSSQGDYGHQTNLSHSPNPSSHEQPNIQTGYIEEPIAEHNHAGPHGVNAELDIYDDLNTSLPQYPSPDSYYPANQKP</sequence>
<proteinExistence type="predicted"/>
<dbReference type="AlphaFoldDB" id="A0AAE0PGZ2"/>